<name>A0A0E9R045_ANGAN</name>
<reference evidence="1" key="2">
    <citation type="journal article" date="2015" name="Fish Shellfish Immunol.">
        <title>Early steps in the European eel (Anguilla anguilla)-Vibrio vulnificus interaction in the gills: Role of the RtxA13 toxin.</title>
        <authorList>
            <person name="Callol A."/>
            <person name="Pajuelo D."/>
            <person name="Ebbesson L."/>
            <person name="Teles M."/>
            <person name="MacKenzie S."/>
            <person name="Amaro C."/>
        </authorList>
    </citation>
    <scope>NUCLEOTIDE SEQUENCE</scope>
</reference>
<organism evidence="1">
    <name type="scientific">Anguilla anguilla</name>
    <name type="common">European freshwater eel</name>
    <name type="synonym">Muraena anguilla</name>
    <dbReference type="NCBI Taxonomy" id="7936"/>
    <lineage>
        <taxon>Eukaryota</taxon>
        <taxon>Metazoa</taxon>
        <taxon>Chordata</taxon>
        <taxon>Craniata</taxon>
        <taxon>Vertebrata</taxon>
        <taxon>Euteleostomi</taxon>
        <taxon>Actinopterygii</taxon>
        <taxon>Neopterygii</taxon>
        <taxon>Teleostei</taxon>
        <taxon>Anguilliformes</taxon>
        <taxon>Anguillidae</taxon>
        <taxon>Anguilla</taxon>
    </lineage>
</organism>
<sequence length="32" mass="3826">MVKCGQRLQMVQVNPLGKWSHSTQFYMQLWTV</sequence>
<dbReference type="AlphaFoldDB" id="A0A0E9R045"/>
<evidence type="ECO:0000313" key="1">
    <source>
        <dbReference type="EMBL" id="JAH22556.1"/>
    </source>
</evidence>
<reference evidence="1" key="1">
    <citation type="submission" date="2014-11" db="EMBL/GenBank/DDBJ databases">
        <authorList>
            <person name="Amaro Gonzalez C."/>
        </authorList>
    </citation>
    <scope>NUCLEOTIDE SEQUENCE</scope>
</reference>
<proteinExistence type="predicted"/>
<accession>A0A0E9R045</accession>
<dbReference type="EMBL" id="GBXM01086021">
    <property type="protein sequence ID" value="JAH22556.1"/>
    <property type="molecule type" value="Transcribed_RNA"/>
</dbReference>
<protein>
    <submittedName>
        <fullName evidence="1">Uncharacterized protein</fullName>
    </submittedName>
</protein>